<dbReference type="InterPro" id="IPR042122">
    <property type="entry name" value="Ser_AcTrfase_N_sf"/>
</dbReference>
<dbReference type="NCBIfam" id="NF041874">
    <property type="entry name" value="EPS_EpsC"/>
    <property type="match status" value="1"/>
</dbReference>
<dbReference type="SMART" id="SM00971">
    <property type="entry name" value="SATase_N"/>
    <property type="match status" value="1"/>
</dbReference>
<dbReference type="Pfam" id="PF06426">
    <property type="entry name" value="SATase_N"/>
    <property type="match status" value="1"/>
</dbReference>
<dbReference type="InterPro" id="IPR045304">
    <property type="entry name" value="LbH_SAT"/>
</dbReference>
<sequence>MKNAFKNIEDEARRIASAEPLLLPKLEHFILRFDSFEAMAAHLIASSIADPYVKVHDIERTAAEIFRREPSIVASIMSDLHAVLARDPATTGPVQILLNQKGFQALQVYRIAHALWTSGRRDAAQHLQGRASIALGPDIHPASAIGSGIMLDHGSGIVIGETCTIDDDVSIMQSVTLGGTGKDEGDRHPKVRTGVLIGTGAVVLGAIVIGESAKVAAGSVVLHDVPPHTTVAGVPARVVGTSGRAVPAISMEQRLSQD</sequence>
<evidence type="ECO:0000256" key="6">
    <source>
        <dbReference type="ARBA" id="ARBA00022679"/>
    </source>
</evidence>
<dbReference type="Gene3D" id="1.10.3130.10">
    <property type="entry name" value="serine acetyltransferase, domain 1"/>
    <property type="match status" value="1"/>
</dbReference>
<accession>A0A4U1HX35</accession>
<evidence type="ECO:0000256" key="4">
    <source>
        <dbReference type="ARBA" id="ARBA00018522"/>
    </source>
</evidence>
<keyword evidence="5" id="KW-0028">Amino-acid biosynthesis</keyword>
<keyword evidence="12" id="KW-1185">Reference proteome</keyword>
<evidence type="ECO:0000256" key="7">
    <source>
        <dbReference type="ARBA" id="ARBA00022737"/>
    </source>
</evidence>
<keyword evidence="7" id="KW-0677">Repeat</keyword>
<dbReference type="EMBL" id="SWJE01000011">
    <property type="protein sequence ID" value="TKC86279.1"/>
    <property type="molecule type" value="Genomic_DNA"/>
</dbReference>
<dbReference type="GO" id="GO:0005737">
    <property type="term" value="C:cytoplasm"/>
    <property type="evidence" value="ECO:0007669"/>
    <property type="project" value="InterPro"/>
</dbReference>
<dbReference type="UniPathway" id="UPA00136">
    <property type="reaction ID" value="UER00199"/>
</dbReference>
<comment type="catalytic activity">
    <reaction evidence="9">
        <text>L-serine + acetyl-CoA = O-acetyl-L-serine + CoA</text>
        <dbReference type="Rhea" id="RHEA:24560"/>
        <dbReference type="ChEBI" id="CHEBI:33384"/>
        <dbReference type="ChEBI" id="CHEBI:57287"/>
        <dbReference type="ChEBI" id="CHEBI:57288"/>
        <dbReference type="ChEBI" id="CHEBI:58340"/>
        <dbReference type="EC" id="2.3.1.30"/>
    </reaction>
</comment>
<dbReference type="GO" id="GO:0009001">
    <property type="term" value="F:serine O-acetyltransferase activity"/>
    <property type="evidence" value="ECO:0007669"/>
    <property type="project" value="UniProtKB-EC"/>
</dbReference>
<comment type="pathway">
    <text evidence="1">Amino-acid biosynthesis; L-cysteine biosynthesis; L-cysteine from L-serine: step 1/2.</text>
</comment>
<dbReference type="OrthoDB" id="9801456at2"/>
<name>A0A4U1HX35_9BURK</name>
<dbReference type="FunFam" id="2.160.10.10:FF:000002">
    <property type="entry name" value="Serine acetyltransferase"/>
    <property type="match status" value="1"/>
</dbReference>
<dbReference type="AlphaFoldDB" id="A0A4U1HX35"/>
<reference evidence="11 12" key="1">
    <citation type="submission" date="2019-04" db="EMBL/GenBank/DDBJ databases">
        <title>Trinickia sp. 7GSK02, isolated from subtropical forest soil.</title>
        <authorList>
            <person name="Gao Z.-H."/>
            <person name="Qiu L.-H."/>
        </authorList>
    </citation>
    <scope>NUCLEOTIDE SEQUENCE [LARGE SCALE GENOMIC DNA]</scope>
    <source>
        <strain evidence="11 12">7GSK02</strain>
    </source>
</reference>
<proteinExistence type="inferred from homology"/>
<dbReference type="InterPro" id="IPR053376">
    <property type="entry name" value="Serine_acetyltransferase"/>
</dbReference>
<keyword evidence="8 11" id="KW-0012">Acyltransferase</keyword>
<evidence type="ECO:0000313" key="11">
    <source>
        <dbReference type="EMBL" id="TKC86279.1"/>
    </source>
</evidence>
<feature type="domain" description="Serine acetyltransferase N-terminal" evidence="10">
    <location>
        <begin position="6"/>
        <end position="108"/>
    </location>
</feature>
<evidence type="ECO:0000256" key="1">
    <source>
        <dbReference type="ARBA" id="ARBA00004876"/>
    </source>
</evidence>
<evidence type="ECO:0000256" key="3">
    <source>
        <dbReference type="ARBA" id="ARBA00013266"/>
    </source>
</evidence>
<dbReference type="PANTHER" id="PTHR42811">
    <property type="entry name" value="SERINE ACETYLTRANSFERASE"/>
    <property type="match status" value="1"/>
</dbReference>
<dbReference type="RefSeq" id="WP_136896962.1">
    <property type="nucleotide sequence ID" value="NZ_SWJE01000011.1"/>
</dbReference>
<dbReference type="Gene3D" id="2.160.10.10">
    <property type="entry name" value="Hexapeptide repeat proteins"/>
    <property type="match status" value="1"/>
</dbReference>
<dbReference type="PROSITE" id="PS00101">
    <property type="entry name" value="HEXAPEP_TRANSFERASES"/>
    <property type="match status" value="1"/>
</dbReference>
<evidence type="ECO:0000256" key="8">
    <source>
        <dbReference type="ARBA" id="ARBA00023315"/>
    </source>
</evidence>
<dbReference type="GO" id="GO:0006535">
    <property type="term" value="P:cysteine biosynthetic process from serine"/>
    <property type="evidence" value="ECO:0007669"/>
    <property type="project" value="InterPro"/>
</dbReference>
<dbReference type="Proteomes" id="UP000305539">
    <property type="component" value="Unassembled WGS sequence"/>
</dbReference>
<dbReference type="InterPro" id="IPR011004">
    <property type="entry name" value="Trimer_LpxA-like_sf"/>
</dbReference>
<dbReference type="CDD" id="cd03354">
    <property type="entry name" value="LbH_SAT"/>
    <property type="match status" value="1"/>
</dbReference>
<dbReference type="InterPro" id="IPR018357">
    <property type="entry name" value="Hexapep_transf_CS"/>
</dbReference>
<comment type="similarity">
    <text evidence="2">Belongs to the transferase hexapeptide repeat family.</text>
</comment>
<keyword evidence="6 11" id="KW-0808">Transferase</keyword>
<gene>
    <name evidence="11" type="primary">cysE</name>
    <name evidence="11" type="ORF">FAZ69_20715</name>
</gene>
<dbReference type="InterPro" id="IPR010493">
    <property type="entry name" value="Ser_AcTrfase_N"/>
</dbReference>
<evidence type="ECO:0000256" key="5">
    <source>
        <dbReference type="ARBA" id="ARBA00022605"/>
    </source>
</evidence>
<evidence type="ECO:0000256" key="2">
    <source>
        <dbReference type="ARBA" id="ARBA00007274"/>
    </source>
</evidence>
<evidence type="ECO:0000259" key="10">
    <source>
        <dbReference type="SMART" id="SM00971"/>
    </source>
</evidence>
<comment type="caution">
    <text evidence="11">The sequence shown here is derived from an EMBL/GenBank/DDBJ whole genome shotgun (WGS) entry which is preliminary data.</text>
</comment>
<protein>
    <recommendedName>
        <fullName evidence="4">Serine acetyltransferase</fullName>
        <ecNumber evidence="3">2.3.1.30</ecNumber>
    </recommendedName>
</protein>
<dbReference type="SUPFAM" id="SSF51161">
    <property type="entry name" value="Trimeric LpxA-like enzymes"/>
    <property type="match status" value="1"/>
</dbReference>
<dbReference type="EC" id="2.3.1.30" evidence="3"/>
<evidence type="ECO:0000256" key="9">
    <source>
        <dbReference type="ARBA" id="ARBA00049486"/>
    </source>
</evidence>
<organism evidence="11 12">
    <name type="scientific">Trinickia terrae</name>
    <dbReference type="NCBI Taxonomy" id="2571161"/>
    <lineage>
        <taxon>Bacteria</taxon>
        <taxon>Pseudomonadati</taxon>
        <taxon>Pseudomonadota</taxon>
        <taxon>Betaproteobacteria</taxon>
        <taxon>Burkholderiales</taxon>
        <taxon>Burkholderiaceae</taxon>
        <taxon>Trinickia</taxon>
    </lineage>
</organism>
<evidence type="ECO:0000313" key="12">
    <source>
        <dbReference type="Proteomes" id="UP000305539"/>
    </source>
</evidence>